<dbReference type="UniPathway" id="UPA00244">
    <property type="reaction ID" value="UER00312"/>
</dbReference>
<evidence type="ECO:0000256" key="7">
    <source>
        <dbReference type="HAMAP-Rule" id="MF_00536"/>
    </source>
</evidence>
<evidence type="ECO:0000256" key="2">
    <source>
        <dbReference type="ARBA" id="ARBA00022723"/>
    </source>
</evidence>
<dbReference type="RefSeq" id="WP_104358042.1">
    <property type="nucleotide sequence ID" value="NZ_CP064338.1"/>
</dbReference>
<organism evidence="8 9">
    <name type="scientific">Caldimonas thermodepolymerans</name>
    <dbReference type="NCBI Taxonomy" id="215580"/>
    <lineage>
        <taxon>Bacteria</taxon>
        <taxon>Pseudomonadati</taxon>
        <taxon>Pseudomonadota</taxon>
        <taxon>Betaproteobacteria</taxon>
        <taxon>Burkholderiales</taxon>
        <taxon>Sphaerotilaceae</taxon>
        <taxon>Caldimonas</taxon>
    </lineage>
</organism>
<accession>A0A2S5T308</accession>
<dbReference type="GO" id="GO:0050897">
    <property type="term" value="F:cobalt ion binding"/>
    <property type="evidence" value="ECO:0007669"/>
    <property type="project" value="UniProtKB-UniRule"/>
</dbReference>
<comment type="function">
    <text evidence="7">Catalyzes the NAD(P)-dependent oxidation of 4-(phosphooxy)-L-threonine (HTP) into 2-amino-3-oxo-4-(phosphooxy)butyric acid which spontaneously decarboxylates to form 3-amino-2-oxopropyl phosphate (AHAP).</text>
</comment>
<comment type="cofactor">
    <cofactor evidence="7">
        <name>Zn(2+)</name>
        <dbReference type="ChEBI" id="CHEBI:29105"/>
    </cofactor>
    <cofactor evidence="7">
        <name>Mg(2+)</name>
        <dbReference type="ChEBI" id="CHEBI:18420"/>
    </cofactor>
    <cofactor evidence="7">
        <name>Co(2+)</name>
        <dbReference type="ChEBI" id="CHEBI:48828"/>
    </cofactor>
    <text evidence="7">Binds 1 divalent metal cation per subunit. Can use ions such as Zn(2+), Mg(2+) or Co(2+).</text>
</comment>
<feature type="binding site" evidence="7">
    <location>
        <position position="215"/>
    </location>
    <ligand>
        <name>a divalent metal cation</name>
        <dbReference type="ChEBI" id="CHEBI:60240"/>
        <note>ligand shared between dimeric partners</note>
    </ligand>
</feature>
<dbReference type="InterPro" id="IPR005255">
    <property type="entry name" value="PdxA_fam"/>
</dbReference>
<feature type="binding site" evidence="7">
    <location>
        <position position="292"/>
    </location>
    <ligand>
        <name>substrate</name>
    </ligand>
</feature>
<dbReference type="PANTHER" id="PTHR30004">
    <property type="entry name" value="4-HYDROXYTHREONINE-4-PHOSPHATE DEHYDROGENASE"/>
    <property type="match status" value="1"/>
</dbReference>
<feature type="binding site" evidence="7">
    <location>
        <position position="283"/>
    </location>
    <ligand>
        <name>substrate</name>
    </ligand>
</feature>
<protein>
    <recommendedName>
        <fullName evidence="7">4-hydroxythreonine-4-phosphate dehydrogenase</fullName>
        <ecNumber evidence="7">1.1.1.262</ecNumber>
    </recommendedName>
    <alternativeName>
        <fullName evidence="7">4-(phosphohydroxy)-L-threonine dehydrogenase</fullName>
    </alternativeName>
</protein>
<keyword evidence="6 7" id="KW-0664">Pyridoxine biosynthesis</keyword>
<evidence type="ECO:0000313" key="9">
    <source>
        <dbReference type="Proteomes" id="UP000239406"/>
    </source>
</evidence>
<comment type="miscellaneous">
    <text evidence="7">The active site is located at the dimer interface.</text>
</comment>
<feature type="binding site" evidence="7">
    <location>
        <position position="171"/>
    </location>
    <ligand>
        <name>a divalent metal cation</name>
        <dbReference type="ChEBI" id="CHEBI:60240"/>
        <note>ligand shared between dimeric partners</note>
    </ligand>
</feature>
<dbReference type="Gene3D" id="3.40.718.10">
    <property type="entry name" value="Isopropylmalate Dehydrogenase"/>
    <property type="match status" value="1"/>
</dbReference>
<dbReference type="GO" id="GO:0008615">
    <property type="term" value="P:pyridoxine biosynthetic process"/>
    <property type="evidence" value="ECO:0007669"/>
    <property type="project" value="UniProtKB-UniRule"/>
</dbReference>
<dbReference type="GO" id="GO:0008270">
    <property type="term" value="F:zinc ion binding"/>
    <property type="evidence" value="ECO:0007669"/>
    <property type="project" value="UniProtKB-UniRule"/>
</dbReference>
<dbReference type="NCBIfam" id="TIGR00557">
    <property type="entry name" value="pdxA"/>
    <property type="match status" value="1"/>
</dbReference>
<keyword evidence="7" id="KW-0862">Zinc</keyword>
<evidence type="ECO:0000256" key="6">
    <source>
        <dbReference type="ARBA" id="ARBA00023096"/>
    </source>
</evidence>
<evidence type="ECO:0000256" key="5">
    <source>
        <dbReference type="ARBA" id="ARBA00023027"/>
    </source>
</evidence>
<dbReference type="Pfam" id="PF04166">
    <property type="entry name" value="PdxA"/>
    <property type="match status" value="1"/>
</dbReference>
<dbReference type="GO" id="GO:0042823">
    <property type="term" value="P:pyridoxal phosphate biosynthetic process"/>
    <property type="evidence" value="ECO:0007669"/>
    <property type="project" value="UniProtKB-UniRule"/>
</dbReference>
<comment type="similarity">
    <text evidence="7">Belongs to the PdxA family.</text>
</comment>
<dbReference type="GO" id="GO:0050570">
    <property type="term" value="F:4-hydroxythreonine-4-phosphate dehydrogenase activity"/>
    <property type="evidence" value="ECO:0007669"/>
    <property type="project" value="UniProtKB-UniRule"/>
</dbReference>
<dbReference type="GO" id="GO:0000287">
    <property type="term" value="F:magnesium ion binding"/>
    <property type="evidence" value="ECO:0007669"/>
    <property type="project" value="UniProtKB-UniRule"/>
</dbReference>
<dbReference type="PANTHER" id="PTHR30004:SF6">
    <property type="entry name" value="D-THREONATE 4-PHOSPHATE DEHYDROGENASE"/>
    <property type="match status" value="1"/>
</dbReference>
<keyword evidence="1 7" id="KW-0963">Cytoplasm</keyword>
<comment type="subcellular location">
    <subcellularLocation>
        <location evidence="7">Cytoplasm</location>
    </subcellularLocation>
</comment>
<keyword evidence="9" id="KW-1185">Reference proteome</keyword>
<keyword evidence="5 7" id="KW-0520">NAD</keyword>
<keyword evidence="7" id="KW-0170">Cobalt</keyword>
<dbReference type="GO" id="GO:0005737">
    <property type="term" value="C:cytoplasm"/>
    <property type="evidence" value="ECO:0007669"/>
    <property type="project" value="UniProtKB-SubCell"/>
</dbReference>
<dbReference type="EMBL" id="PSNY01000013">
    <property type="protein sequence ID" value="PPE69309.1"/>
    <property type="molecule type" value="Genomic_DNA"/>
</dbReference>
<comment type="pathway">
    <text evidence="7">Cofactor biosynthesis; pyridoxine 5'-phosphate biosynthesis; pyridoxine 5'-phosphate from D-erythrose 4-phosphate: step 4/5.</text>
</comment>
<evidence type="ECO:0000313" key="8">
    <source>
        <dbReference type="EMBL" id="PPE69309.1"/>
    </source>
</evidence>
<gene>
    <name evidence="7 8" type="primary">pdxA</name>
    <name evidence="8" type="ORF">C1702_12490</name>
</gene>
<comment type="catalytic activity">
    <reaction evidence="7">
        <text>4-(phosphooxy)-L-threonine + NAD(+) = 3-amino-2-oxopropyl phosphate + CO2 + NADH</text>
        <dbReference type="Rhea" id="RHEA:32275"/>
        <dbReference type="ChEBI" id="CHEBI:16526"/>
        <dbReference type="ChEBI" id="CHEBI:57279"/>
        <dbReference type="ChEBI" id="CHEBI:57540"/>
        <dbReference type="ChEBI" id="CHEBI:57945"/>
        <dbReference type="ChEBI" id="CHEBI:58452"/>
        <dbReference type="EC" id="1.1.1.262"/>
    </reaction>
</comment>
<dbReference type="Proteomes" id="UP000239406">
    <property type="component" value="Unassembled WGS sequence"/>
</dbReference>
<feature type="binding site" evidence="7">
    <location>
        <position position="275"/>
    </location>
    <ligand>
        <name>a divalent metal cation</name>
        <dbReference type="ChEBI" id="CHEBI:60240"/>
        <note>ligand shared between dimeric partners</note>
    </ligand>
</feature>
<dbReference type="InterPro" id="IPR037510">
    <property type="entry name" value="PdxA"/>
</dbReference>
<keyword evidence="3 7" id="KW-0521">NADP</keyword>
<feature type="binding site" evidence="7">
    <location>
        <position position="142"/>
    </location>
    <ligand>
        <name>substrate</name>
    </ligand>
</feature>
<dbReference type="GO" id="GO:0051287">
    <property type="term" value="F:NAD binding"/>
    <property type="evidence" value="ECO:0007669"/>
    <property type="project" value="InterPro"/>
</dbReference>
<dbReference type="EC" id="1.1.1.262" evidence="7"/>
<feature type="binding site" evidence="7">
    <location>
        <position position="141"/>
    </location>
    <ligand>
        <name>substrate</name>
    </ligand>
</feature>
<keyword evidence="4 7" id="KW-0560">Oxidoreductase</keyword>
<dbReference type="AlphaFoldDB" id="A0A2S5T308"/>
<name>A0A2S5T308_9BURK</name>
<evidence type="ECO:0000256" key="3">
    <source>
        <dbReference type="ARBA" id="ARBA00022857"/>
    </source>
</evidence>
<dbReference type="HAMAP" id="MF_00536">
    <property type="entry name" value="PdxA"/>
    <property type="match status" value="1"/>
</dbReference>
<keyword evidence="2 7" id="KW-0479">Metal-binding</keyword>
<sequence>MSAPSPHAPLAITMGDPAGIGPEIVAKAFRDGRLDAALVIGDIEVMRRAVRCIGATMLPVAVIERVADLPRVPPGCMPVLPATQLPALPAFGAIDAAAGAAAHDCIRRATELALAGEVGAVVTAPIHKEALAAAGIGFPGHTEMLQAYAGAPEVRMMLANDELKTVLVSIHVSLRRAIEAVTFENVLQTVRIAHRSAALWGQPKPRIAVAGLNPHAGEGGLFGDEELRIIGPAVEAARAEGIDARGPFAPDTVYMRARDTADHPGEFDLVIAMYHDQGLIPVKYLGVERGVNVTLGLPFVRTSPDHGTAFDLAGSGRADASSLVAAAEMARRLAAGRAAGGTG</sequence>
<evidence type="ECO:0000256" key="4">
    <source>
        <dbReference type="ARBA" id="ARBA00023002"/>
    </source>
</evidence>
<feature type="binding site" evidence="7">
    <location>
        <position position="301"/>
    </location>
    <ligand>
        <name>substrate</name>
    </ligand>
</feature>
<comment type="subunit">
    <text evidence="7">Homodimer.</text>
</comment>
<evidence type="ECO:0000256" key="1">
    <source>
        <dbReference type="ARBA" id="ARBA00022490"/>
    </source>
</evidence>
<dbReference type="SUPFAM" id="SSF53659">
    <property type="entry name" value="Isocitrate/Isopropylmalate dehydrogenase-like"/>
    <property type="match status" value="1"/>
</dbReference>
<proteinExistence type="inferred from homology"/>
<comment type="caution">
    <text evidence="8">The sequence shown here is derived from an EMBL/GenBank/DDBJ whole genome shotgun (WGS) entry which is preliminary data.</text>
</comment>
<keyword evidence="7" id="KW-0460">Magnesium</keyword>
<reference evidence="8 9" key="1">
    <citation type="submission" date="2018-02" db="EMBL/GenBank/DDBJ databases">
        <title>Reclassifiation of [Polyangium] brachysporum DSM 7029 as Guopingzhaonella breviflexa gen. nov., sp. nov., a member of the family Comamonadaceae.</title>
        <authorList>
            <person name="Tang B."/>
        </authorList>
    </citation>
    <scope>NUCLEOTIDE SEQUENCE [LARGE SCALE GENOMIC DNA]</scope>
    <source>
        <strain evidence="8 9">DSM 15344</strain>
    </source>
</reference>